<organism evidence="9 10">
    <name type="scientific">Clostridium uliginosum</name>
    <dbReference type="NCBI Taxonomy" id="119641"/>
    <lineage>
        <taxon>Bacteria</taxon>
        <taxon>Bacillati</taxon>
        <taxon>Bacillota</taxon>
        <taxon>Clostridia</taxon>
        <taxon>Eubacteriales</taxon>
        <taxon>Clostridiaceae</taxon>
        <taxon>Clostridium</taxon>
    </lineage>
</organism>
<dbReference type="InterPro" id="IPR038054">
    <property type="entry name" value="LD_TPept-like_central_sf"/>
</dbReference>
<keyword evidence="10" id="KW-1185">Reference proteome</keyword>
<dbReference type="SUPFAM" id="SSF141523">
    <property type="entry name" value="L,D-transpeptidase catalytic domain-like"/>
    <property type="match status" value="1"/>
</dbReference>
<dbReference type="Gene3D" id="3.10.20.800">
    <property type="match status" value="1"/>
</dbReference>
<evidence type="ECO:0000256" key="5">
    <source>
        <dbReference type="ARBA" id="ARBA00023316"/>
    </source>
</evidence>
<keyword evidence="7" id="KW-1133">Transmembrane helix</keyword>
<gene>
    <name evidence="9" type="ORF">SAMN05421842_11170</name>
</gene>
<dbReference type="GO" id="GO:0071555">
    <property type="term" value="P:cell wall organization"/>
    <property type="evidence" value="ECO:0007669"/>
    <property type="project" value="UniProtKB-UniRule"/>
</dbReference>
<sequence>MKKRRHKHSKNKKGLIISLCTLMAMYLGVSVFFMNHFYFGSQINGIDIAGKTVKQADEQISSAISTYALELEERGDMKEEIKGDDIGLAYDPKDKIKNLKDSQNPLGWLTSLFSKSHSQIDGIVTFDENSLKEKLNKLSSFNSSDIIEPKDASFKYTDNGYEIVDEVNGNKINKDTIYENVGNAILAGKKTLNLDAENCYENPKYTSKSKEVIDAKDLFNKYTSLKITYTFADKKEAIDGSTINKWLDVDKDMNVVFNEKKVRSYVDSLASKYNTFGKTRDFVTSSAKTIQVSGGNYGWIINKSEEVKDLIEIVKKGQDITKEPIYSQTGVSRDNNDIGDTYVELDMTKQHLWFYKKGSLITEGDVVTGNVSNNCGTPVGTYRLTYKEKHATLKGENYAAPVDFWLPFNGNIGIHDATWRSQFGKDIYMTSGSHGCVNAPYELANKIFDNIDAGTPIVCYSE</sequence>
<evidence type="ECO:0000313" key="10">
    <source>
        <dbReference type="Proteomes" id="UP000199263"/>
    </source>
</evidence>
<dbReference type="PANTHER" id="PTHR30582">
    <property type="entry name" value="L,D-TRANSPEPTIDASE"/>
    <property type="match status" value="1"/>
</dbReference>
<keyword evidence="2" id="KW-0808">Transferase</keyword>
<dbReference type="AlphaFoldDB" id="A0A1I1MM68"/>
<evidence type="ECO:0000256" key="7">
    <source>
        <dbReference type="SAM" id="Phobius"/>
    </source>
</evidence>
<name>A0A1I1MM68_9CLOT</name>
<keyword evidence="5 6" id="KW-0961">Cell wall biogenesis/degradation</keyword>
<dbReference type="EMBL" id="FOMG01000011">
    <property type="protein sequence ID" value="SFC86481.1"/>
    <property type="molecule type" value="Genomic_DNA"/>
</dbReference>
<evidence type="ECO:0000256" key="4">
    <source>
        <dbReference type="ARBA" id="ARBA00022984"/>
    </source>
</evidence>
<dbReference type="STRING" id="119641.SAMN05421842_11170"/>
<dbReference type="GO" id="GO:0071972">
    <property type="term" value="F:peptidoglycan L,D-transpeptidase activity"/>
    <property type="evidence" value="ECO:0007669"/>
    <property type="project" value="TreeGrafter"/>
</dbReference>
<dbReference type="Pfam" id="PF12229">
    <property type="entry name" value="PG_binding_4"/>
    <property type="match status" value="2"/>
</dbReference>
<proteinExistence type="predicted"/>
<feature type="transmembrane region" description="Helical" evidence="7">
    <location>
        <begin position="15"/>
        <end position="39"/>
    </location>
</feature>
<keyword evidence="7" id="KW-0472">Membrane</keyword>
<evidence type="ECO:0000256" key="2">
    <source>
        <dbReference type="ARBA" id="ARBA00022679"/>
    </source>
</evidence>
<feature type="active site" description="Nucleophile" evidence="6">
    <location>
        <position position="436"/>
    </location>
</feature>
<evidence type="ECO:0000256" key="3">
    <source>
        <dbReference type="ARBA" id="ARBA00022960"/>
    </source>
</evidence>
<dbReference type="GO" id="GO:0008360">
    <property type="term" value="P:regulation of cell shape"/>
    <property type="evidence" value="ECO:0007669"/>
    <property type="project" value="UniProtKB-UniRule"/>
</dbReference>
<dbReference type="InterPro" id="IPR022029">
    <property type="entry name" value="YoaR-like_PG-bd"/>
</dbReference>
<dbReference type="Pfam" id="PF03734">
    <property type="entry name" value="YkuD"/>
    <property type="match status" value="1"/>
</dbReference>
<dbReference type="Gene3D" id="2.40.440.10">
    <property type="entry name" value="L,D-transpeptidase catalytic domain-like"/>
    <property type="match status" value="1"/>
</dbReference>
<comment type="pathway">
    <text evidence="1 6">Cell wall biogenesis; peptidoglycan biosynthesis.</text>
</comment>
<protein>
    <submittedName>
        <fullName evidence="9">L,D-transpeptidase catalytic domain</fullName>
    </submittedName>
</protein>
<feature type="active site" description="Proton donor/acceptor" evidence="6">
    <location>
        <position position="415"/>
    </location>
</feature>
<dbReference type="OrthoDB" id="3176960at2"/>
<dbReference type="PROSITE" id="PS52029">
    <property type="entry name" value="LD_TPASE"/>
    <property type="match status" value="1"/>
</dbReference>
<feature type="domain" description="L,D-TPase catalytic" evidence="8">
    <location>
        <begin position="341"/>
        <end position="460"/>
    </location>
</feature>
<dbReference type="RefSeq" id="WP_090091081.1">
    <property type="nucleotide sequence ID" value="NZ_FOMG01000011.1"/>
</dbReference>
<evidence type="ECO:0000259" key="8">
    <source>
        <dbReference type="PROSITE" id="PS52029"/>
    </source>
</evidence>
<evidence type="ECO:0000313" key="9">
    <source>
        <dbReference type="EMBL" id="SFC86481.1"/>
    </source>
</evidence>
<evidence type="ECO:0000256" key="6">
    <source>
        <dbReference type="PROSITE-ProRule" id="PRU01373"/>
    </source>
</evidence>
<dbReference type="InterPro" id="IPR005490">
    <property type="entry name" value="LD_TPept_cat_dom"/>
</dbReference>
<dbReference type="Proteomes" id="UP000199263">
    <property type="component" value="Unassembled WGS sequence"/>
</dbReference>
<dbReference type="GO" id="GO:0005576">
    <property type="term" value="C:extracellular region"/>
    <property type="evidence" value="ECO:0007669"/>
    <property type="project" value="TreeGrafter"/>
</dbReference>
<dbReference type="PANTHER" id="PTHR30582:SF33">
    <property type="entry name" value="EXPORTED PROTEIN"/>
    <property type="match status" value="1"/>
</dbReference>
<keyword evidence="4 6" id="KW-0573">Peptidoglycan synthesis</keyword>
<dbReference type="InterPro" id="IPR038063">
    <property type="entry name" value="Transpep_catalytic_dom"/>
</dbReference>
<dbReference type="CDD" id="cd16913">
    <property type="entry name" value="YkuD_like"/>
    <property type="match status" value="1"/>
</dbReference>
<dbReference type="GO" id="GO:0016740">
    <property type="term" value="F:transferase activity"/>
    <property type="evidence" value="ECO:0007669"/>
    <property type="project" value="UniProtKB-KW"/>
</dbReference>
<dbReference type="GO" id="GO:0018104">
    <property type="term" value="P:peptidoglycan-protein cross-linking"/>
    <property type="evidence" value="ECO:0007669"/>
    <property type="project" value="TreeGrafter"/>
</dbReference>
<accession>A0A1I1MM68</accession>
<keyword evidence="3 6" id="KW-0133">Cell shape</keyword>
<dbReference type="SUPFAM" id="SSF143985">
    <property type="entry name" value="L,D-transpeptidase pre-catalytic domain-like"/>
    <property type="match status" value="1"/>
</dbReference>
<keyword evidence="7" id="KW-0812">Transmembrane</keyword>
<evidence type="ECO:0000256" key="1">
    <source>
        <dbReference type="ARBA" id="ARBA00004752"/>
    </source>
</evidence>
<dbReference type="UniPathway" id="UPA00219"/>
<reference evidence="9 10" key="1">
    <citation type="submission" date="2016-10" db="EMBL/GenBank/DDBJ databases">
        <authorList>
            <person name="de Groot N.N."/>
        </authorList>
    </citation>
    <scope>NUCLEOTIDE SEQUENCE [LARGE SCALE GENOMIC DNA]</scope>
    <source>
        <strain evidence="9 10">DSM 12992</strain>
    </source>
</reference>
<dbReference type="InterPro" id="IPR050979">
    <property type="entry name" value="LD-transpeptidase"/>
</dbReference>